<dbReference type="PANTHER" id="PTHR37817">
    <property type="entry name" value="N-ACETYLTRANSFERASE EIS"/>
    <property type="match status" value="1"/>
</dbReference>
<dbReference type="HAMAP" id="MF_01812">
    <property type="entry name" value="Eis"/>
    <property type="match status" value="1"/>
</dbReference>
<dbReference type="InterPro" id="IPR016181">
    <property type="entry name" value="Acyl_CoA_acyltransferase"/>
</dbReference>
<evidence type="ECO:0000256" key="1">
    <source>
        <dbReference type="ARBA" id="ARBA00009213"/>
    </source>
</evidence>
<feature type="active site" description="Proton acceptor; via carboxylate" evidence="4">
    <location>
        <position position="402"/>
    </location>
</feature>
<accession>A0ABP3DUA8</accession>
<evidence type="ECO:0000256" key="3">
    <source>
        <dbReference type="ARBA" id="ARBA00023315"/>
    </source>
</evidence>
<dbReference type="InterPro" id="IPR051554">
    <property type="entry name" value="Acetyltransferase_Eis"/>
</dbReference>
<protein>
    <submittedName>
        <fullName evidence="6">GNAT family N-acetyltransferase</fullName>
    </submittedName>
</protein>
<dbReference type="RefSeq" id="WP_343936029.1">
    <property type="nucleotide sequence ID" value="NZ_BAAABU010000011.1"/>
</dbReference>
<dbReference type="NCBIfam" id="NF002367">
    <property type="entry name" value="PRK01346.1-4"/>
    <property type="match status" value="1"/>
</dbReference>
<keyword evidence="7" id="KW-1185">Reference proteome</keyword>
<dbReference type="PANTHER" id="PTHR37817:SF1">
    <property type="entry name" value="N-ACETYLTRANSFERASE EIS"/>
    <property type="match status" value="1"/>
</dbReference>
<dbReference type="Proteomes" id="UP001500416">
    <property type="component" value="Unassembled WGS sequence"/>
</dbReference>
<evidence type="ECO:0000256" key="2">
    <source>
        <dbReference type="ARBA" id="ARBA00022679"/>
    </source>
</evidence>
<dbReference type="Pfam" id="PF13527">
    <property type="entry name" value="Acetyltransf_9"/>
    <property type="match status" value="1"/>
</dbReference>
<feature type="binding site" evidence="4">
    <location>
        <begin position="89"/>
        <end position="94"/>
    </location>
    <ligand>
        <name>acetyl-CoA</name>
        <dbReference type="ChEBI" id="CHEBI:57288"/>
    </ligand>
</feature>
<dbReference type="Gene3D" id="3.30.1050.10">
    <property type="entry name" value="SCP2 sterol-binding domain"/>
    <property type="match status" value="1"/>
</dbReference>
<dbReference type="InterPro" id="IPR036527">
    <property type="entry name" value="SCP2_sterol-bd_dom_sf"/>
</dbReference>
<proteinExistence type="inferred from homology"/>
<comment type="subunit">
    <text evidence="4">Homohexamer; trimer of dimers.</text>
</comment>
<dbReference type="InterPro" id="IPR022902">
    <property type="entry name" value="NAcTrfase_Eis"/>
</dbReference>
<dbReference type="InterPro" id="IPR000182">
    <property type="entry name" value="GNAT_dom"/>
</dbReference>
<comment type="caution">
    <text evidence="6">The sequence shown here is derived from an EMBL/GenBank/DDBJ whole genome shotgun (WGS) entry which is preliminary data.</text>
</comment>
<dbReference type="Gene3D" id="3.40.630.30">
    <property type="match status" value="2"/>
</dbReference>
<name>A0ABP3DUA8_9PSEU</name>
<dbReference type="Pfam" id="PF17668">
    <property type="entry name" value="Acetyltransf_17"/>
    <property type="match status" value="1"/>
</dbReference>
<dbReference type="CDD" id="cd04301">
    <property type="entry name" value="NAT_SF"/>
    <property type="match status" value="1"/>
</dbReference>
<feature type="binding site" evidence="4">
    <location>
        <begin position="118"/>
        <end position="119"/>
    </location>
    <ligand>
        <name>acetyl-CoA</name>
        <dbReference type="ChEBI" id="CHEBI:57288"/>
    </ligand>
</feature>
<gene>
    <name evidence="6" type="ORF">GCM10010492_47130</name>
</gene>
<sequence length="402" mass="45292">MALTLRTLRHDELATYQHVFNQAFLSDDREDLMERWRDLFEPDRHHGVFEDGELLAGAGVQTREITVPHNGPRPVAAVTGVCVRPGHRRRGLLTRLMTAQLHGLHEEGREAIAALWASEAGIYGRFGYGQAADFIRMSLPAGSAFRPEVATGDVRIREAPAAEAMPLIKALHERIRPTRTGWLSRTDAMWAAYLADEEHDRGGLTAYRYVLHPHGYAVYRVKGDWQERGPRNELHVREIAAETDEAYAALYRYLLDLDMVGELKFFTASDDPVLHLLADQRLALRSRTDSLWVRVVDVDRALPLRRYLSDVDVVLDVRDAFCPWNAGRWRLTVKDGDASVRRVDDEPDVELDVQALGAAFLGGTRLATLARAQRVRELTPGALNALSHAFLGDREPHCPEVF</sequence>
<comment type="similarity">
    <text evidence="1 4">Belongs to the acetyltransferase Eis family.</text>
</comment>
<feature type="domain" description="N-acetyltransferase" evidence="5">
    <location>
        <begin position="3"/>
        <end position="142"/>
    </location>
</feature>
<dbReference type="SUPFAM" id="SSF55718">
    <property type="entry name" value="SCP-like"/>
    <property type="match status" value="1"/>
</dbReference>
<feature type="binding site" evidence="4">
    <location>
        <begin position="81"/>
        <end position="83"/>
    </location>
    <ligand>
        <name>acetyl-CoA</name>
        <dbReference type="ChEBI" id="CHEBI:57288"/>
    </ligand>
</feature>
<keyword evidence="2 4" id="KW-0808">Transferase</keyword>
<dbReference type="EMBL" id="BAAABU010000011">
    <property type="protein sequence ID" value="GAA0242477.1"/>
    <property type="molecule type" value="Genomic_DNA"/>
</dbReference>
<feature type="active site" description="Proton donor" evidence="4">
    <location>
        <position position="123"/>
    </location>
</feature>
<evidence type="ECO:0000313" key="6">
    <source>
        <dbReference type="EMBL" id="GAA0242477.1"/>
    </source>
</evidence>
<keyword evidence="3 4" id="KW-0012">Acyltransferase</keyword>
<dbReference type="PROSITE" id="PS51186">
    <property type="entry name" value="GNAT"/>
    <property type="match status" value="1"/>
</dbReference>
<dbReference type="Pfam" id="PF13530">
    <property type="entry name" value="SCP2_2"/>
    <property type="match status" value="1"/>
</dbReference>
<organism evidence="6 7">
    <name type="scientific">Saccharothrix mutabilis subsp. mutabilis</name>
    <dbReference type="NCBI Taxonomy" id="66855"/>
    <lineage>
        <taxon>Bacteria</taxon>
        <taxon>Bacillati</taxon>
        <taxon>Actinomycetota</taxon>
        <taxon>Actinomycetes</taxon>
        <taxon>Pseudonocardiales</taxon>
        <taxon>Pseudonocardiaceae</taxon>
        <taxon>Saccharothrix</taxon>
    </lineage>
</organism>
<dbReference type="SUPFAM" id="SSF55729">
    <property type="entry name" value="Acyl-CoA N-acyltransferases (Nat)"/>
    <property type="match status" value="1"/>
</dbReference>
<dbReference type="InterPro" id="IPR025559">
    <property type="entry name" value="Eis_dom"/>
</dbReference>
<evidence type="ECO:0000256" key="4">
    <source>
        <dbReference type="HAMAP-Rule" id="MF_01812"/>
    </source>
</evidence>
<evidence type="ECO:0000313" key="7">
    <source>
        <dbReference type="Proteomes" id="UP001500416"/>
    </source>
</evidence>
<reference evidence="7" key="1">
    <citation type="journal article" date="2019" name="Int. J. Syst. Evol. Microbiol.">
        <title>The Global Catalogue of Microorganisms (GCM) 10K type strain sequencing project: providing services to taxonomists for standard genome sequencing and annotation.</title>
        <authorList>
            <consortium name="The Broad Institute Genomics Platform"/>
            <consortium name="The Broad Institute Genome Sequencing Center for Infectious Disease"/>
            <person name="Wu L."/>
            <person name="Ma J."/>
        </authorList>
    </citation>
    <scope>NUCLEOTIDE SEQUENCE [LARGE SCALE GENOMIC DNA]</scope>
    <source>
        <strain evidence="7">JCM 3380</strain>
    </source>
</reference>
<dbReference type="InterPro" id="IPR041380">
    <property type="entry name" value="Acetyltransf_17"/>
</dbReference>
<evidence type="ECO:0000259" key="5">
    <source>
        <dbReference type="PROSITE" id="PS51186"/>
    </source>
</evidence>